<dbReference type="PANTHER" id="PTHR12770:SF22">
    <property type="entry name" value="PROTEIN ROOT UVB SENSITIVE 1, CHLOROPLASTIC"/>
    <property type="match status" value="1"/>
</dbReference>
<dbReference type="Pfam" id="PF04884">
    <property type="entry name" value="UVB_sens_prot"/>
    <property type="match status" value="1"/>
</dbReference>
<dbReference type="InterPro" id="IPR055412">
    <property type="entry name" value="UVB_sens_C"/>
</dbReference>
<dbReference type="Pfam" id="PF24160">
    <property type="entry name" value="UVB_sens_C"/>
    <property type="match status" value="1"/>
</dbReference>
<dbReference type="GO" id="GO:0032502">
    <property type="term" value="P:developmental process"/>
    <property type="evidence" value="ECO:0007669"/>
    <property type="project" value="TreeGrafter"/>
</dbReference>
<dbReference type="Pfam" id="PF13621">
    <property type="entry name" value="Cupin_8"/>
    <property type="match status" value="1"/>
</dbReference>
<feature type="compositionally biased region" description="Low complexity" evidence="3">
    <location>
        <begin position="75"/>
        <end position="86"/>
    </location>
</feature>
<gene>
    <name evidence="5" type="ORF">DEO72_LG4g2209</name>
</gene>
<protein>
    <submittedName>
        <fullName evidence="5">Phospholipase A2</fullName>
    </submittedName>
</protein>
<dbReference type="SMART" id="SM00558">
    <property type="entry name" value="JmjC"/>
    <property type="match status" value="1"/>
</dbReference>
<dbReference type="PANTHER" id="PTHR12770">
    <property type="entry name" value="RUS1 FAMILY PROTEIN C16ORF58"/>
    <property type="match status" value="1"/>
</dbReference>
<dbReference type="InterPro" id="IPR041667">
    <property type="entry name" value="Cupin_8"/>
</dbReference>
<dbReference type="GO" id="GO:0010224">
    <property type="term" value="P:response to UV-B"/>
    <property type="evidence" value="ECO:0007669"/>
    <property type="project" value="TreeGrafter"/>
</dbReference>
<dbReference type="InterPro" id="IPR003347">
    <property type="entry name" value="JmjC_dom"/>
</dbReference>
<feature type="domain" description="JmjC" evidence="4">
    <location>
        <begin position="729"/>
        <end position="922"/>
    </location>
</feature>
<keyword evidence="6" id="KW-1185">Reference proteome</keyword>
<evidence type="ECO:0000259" key="4">
    <source>
        <dbReference type="PROSITE" id="PS51184"/>
    </source>
</evidence>
<dbReference type="Proteomes" id="UP000501690">
    <property type="component" value="Linkage Group LG4"/>
</dbReference>
<dbReference type="PROSITE" id="PS51184">
    <property type="entry name" value="JMJC"/>
    <property type="match status" value="1"/>
</dbReference>
<dbReference type="SUPFAM" id="SSF51197">
    <property type="entry name" value="Clavaminate synthase-like"/>
    <property type="match status" value="1"/>
</dbReference>
<comment type="similarity">
    <text evidence="2">Belongs to the RUS1 family.</text>
</comment>
<dbReference type="Gene3D" id="2.60.120.10">
    <property type="entry name" value="Jelly Rolls"/>
    <property type="match status" value="1"/>
</dbReference>
<dbReference type="GO" id="GO:0009941">
    <property type="term" value="C:chloroplast envelope"/>
    <property type="evidence" value="ECO:0007669"/>
    <property type="project" value="TreeGrafter"/>
</dbReference>
<evidence type="ECO:0000256" key="1">
    <source>
        <dbReference type="ARBA" id="ARBA00006801"/>
    </source>
</evidence>
<name>A0A4D6LTG1_VIGUN</name>
<evidence type="ECO:0000256" key="3">
    <source>
        <dbReference type="SAM" id="MobiDB-lite"/>
    </source>
</evidence>
<feature type="region of interest" description="Disordered" evidence="3">
    <location>
        <begin position="55"/>
        <end position="86"/>
    </location>
</feature>
<evidence type="ECO:0000256" key="2">
    <source>
        <dbReference type="ARBA" id="ARBA00007558"/>
    </source>
</evidence>
<dbReference type="InterPro" id="IPR054549">
    <property type="entry name" value="UVB_sens_RUS_dom"/>
</dbReference>
<organism evidence="5 6">
    <name type="scientific">Vigna unguiculata</name>
    <name type="common">Cowpea</name>
    <dbReference type="NCBI Taxonomy" id="3917"/>
    <lineage>
        <taxon>Eukaryota</taxon>
        <taxon>Viridiplantae</taxon>
        <taxon>Streptophyta</taxon>
        <taxon>Embryophyta</taxon>
        <taxon>Tracheophyta</taxon>
        <taxon>Spermatophyta</taxon>
        <taxon>Magnoliopsida</taxon>
        <taxon>eudicotyledons</taxon>
        <taxon>Gunneridae</taxon>
        <taxon>Pentapetalae</taxon>
        <taxon>rosids</taxon>
        <taxon>fabids</taxon>
        <taxon>Fabales</taxon>
        <taxon>Fabaceae</taxon>
        <taxon>Papilionoideae</taxon>
        <taxon>50 kb inversion clade</taxon>
        <taxon>NPAAA clade</taxon>
        <taxon>indigoferoid/millettioid clade</taxon>
        <taxon>Phaseoleae</taxon>
        <taxon>Vigna</taxon>
    </lineage>
</organism>
<feature type="compositionally biased region" description="Low complexity" evidence="3">
    <location>
        <begin position="58"/>
        <end position="68"/>
    </location>
</feature>
<evidence type="ECO:0000313" key="5">
    <source>
        <dbReference type="EMBL" id="QCD91244.1"/>
    </source>
</evidence>
<dbReference type="EMBL" id="CP039348">
    <property type="protein sequence ID" value="QCD91244.1"/>
    <property type="molecule type" value="Genomic_DNA"/>
</dbReference>
<dbReference type="AlphaFoldDB" id="A0A4D6LTG1"/>
<dbReference type="InterPro" id="IPR006968">
    <property type="entry name" value="RUS_fam"/>
</dbReference>
<proteinExistence type="inferred from homology"/>
<comment type="similarity">
    <text evidence="1">Belongs to the JARID1 histone demethylase family.</text>
</comment>
<evidence type="ECO:0000313" key="6">
    <source>
        <dbReference type="Proteomes" id="UP000501690"/>
    </source>
</evidence>
<sequence>MGCACTPLSASLFTSLSLRHRLPPPPPPHFASAAPFRPKQQSLSHTSRLSALPLLFQGSGNNNNNNNNGNGGSWGNPFDSNDSDSNSNSNSHRTLFLSLLCSSAACFFCHLLQVKLANAKTWSSSTDNELLSEPVWEVKGGKWTRLVPDPTNDVFVSANPGLLAELQSLKPSQFATFVWLKCSDIFTRLMLPEGFPESVTSDYLEYSLWRAVQGVACQVSGVLATQSLLYAVGLGKGAIPTAAAINWVLKDGIGYLSKIMLSNFGRHFDVNPKGWRLFADLLENAAFGLEMCTPAFPQFFVLIGAVAGASRSAASLIQASTRSCFFAGFAAQRNFAEVIAKGEVQGMASRFIGIGLGIGLGNCIGSSTPLVLASFCVLTWIHMYCNLKSYQSIQLRTLNPYRASLVFSEYLLSGQAPPVKDVNDEEPLFPAVPILNATFANKAQSITLSSEAKDAAAEIERRLQLGSKLSEIVNGKEDVLALFGLYENEGYILSEHIGKFCVVLKENCSQQDMLKALFQVNYLYWLEKNAGIGGKGTLNDSKPGGRLHISLDYVEREFNHVKNDGESVGWVTDGLIARPLPNRIRIGDTTSSNSNRVPEKLTVRKMKEVEELWREVRDLSLGNSGRVERLECPPNPVEFLRDFITPNKPCVISNAISHWPALSSWPNHEYLSEALSAATISLHLTPTGAADALAPLDSSLCFASAHMQHVPFPEALSLISNSEPNKLVAYAQQQNDCFRSEYSSLAADCDPHLGWATEAIGSEPEAVNLWIGNQHSQTSFHKDHYENLYAVVTGEKHFILLPPTDVHRLYIRHYPAATYTHSSDTGEFDLELEKPTRYVPWCSVDPYPSVETVDDEMAKFPLYFNGPRPFECTVKAGEVLYLPSMWFHHVRQSADDGGLTIAVNYWYDMQFDIKYAYFNFLQSIQYRSTPSPVLKDKLAEEIDSGPDEYES</sequence>
<reference evidence="5 6" key="1">
    <citation type="submission" date="2019-04" db="EMBL/GenBank/DDBJ databases">
        <title>An improved genome assembly and genetic linkage map for asparagus bean, Vigna unguiculata ssp. sesquipedialis.</title>
        <authorList>
            <person name="Xia Q."/>
            <person name="Zhang R."/>
            <person name="Dong Y."/>
        </authorList>
    </citation>
    <scope>NUCLEOTIDE SEQUENCE [LARGE SCALE GENOMIC DNA]</scope>
    <source>
        <tissue evidence="5">Leaf</tissue>
    </source>
</reference>
<dbReference type="InterPro" id="IPR014710">
    <property type="entry name" value="RmlC-like_jellyroll"/>
</dbReference>
<accession>A0A4D6LTG1</accession>